<sequence>MTNVEIVWAYGTVNGVSMYTIITETNSVQLVISLLSEIDGR</sequence>
<proteinExistence type="predicted"/>
<evidence type="ECO:0000313" key="2">
    <source>
        <dbReference type="Proteomes" id="UP001164718"/>
    </source>
</evidence>
<name>A0A9E8LV55_9BACI</name>
<protein>
    <submittedName>
        <fullName evidence="1">Uncharacterized protein</fullName>
    </submittedName>
</protein>
<dbReference type="EMBL" id="CP106878">
    <property type="protein sequence ID" value="WAA10257.1"/>
    <property type="molecule type" value="Genomic_DNA"/>
</dbReference>
<accession>A0A9E8LV55</accession>
<dbReference type="KEGG" id="faf:OE104_02655"/>
<reference evidence="1" key="1">
    <citation type="submission" date="2022-09" db="EMBL/GenBank/DDBJ databases">
        <title>Complete Genomes of Fervidibacillus albus and Fervidibacillus halotolerans isolated from tidal flat sediments.</title>
        <authorList>
            <person name="Kwon K.K."/>
            <person name="Yang S.-H."/>
            <person name="Park M.J."/>
            <person name="Oh H.-M."/>
        </authorList>
    </citation>
    <scope>NUCLEOTIDE SEQUENCE</scope>
    <source>
        <strain evidence="1">MEBiC13591</strain>
    </source>
</reference>
<keyword evidence="2" id="KW-1185">Reference proteome</keyword>
<dbReference type="Proteomes" id="UP001164718">
    <property type="component" value="Chromosome"/>
</dbReference>
<gene>
    <name evidence="1" type="ORF">OE104_02655</name>
</gene>
<dbReference type="RefSeq" id="WP_275418042.1">
    <property type="nucleotide sequence ID" value="NZ_CP106878.1"/>
</dbReference>
<evidence type="ECO:0000313" key="1">
    <source>
        <dbReference type="EMBL" id="WAA10257.1"/>
    </source>
</evidence>
<dbReference type="AlphaFoldDB" id="A0A9E8LV55"/>
<organism evidence="1 2">
    <name type="scientific">Fervidibacillus albus</name>
    <dbReference type="NCBI Taxonomy" id="2980026"/>
    <lineage>
        <taxon>Bacteria</taxon>
        <taxon>Bacillati</taxon>
        <taxon>Bacillota</taxon>
        <taxon>Bacilli</taxon>
        <taxon>Bacillales</taxon>
        <taxon>Bacillaceae</taxon>
        <taxon>Fervidibacillus</taxon>
    </lineage>
</organism>